<dbReference type="Pfam" id="PF13247">
    <property type="entry name" value="Fer4_11"/>
    <property type="match status" value="1"/>
</dbReference>
<feature type="domain" description="4Fe-4S ferredoxin-type" evidence="7">
    <location>
        <begin position="77"/>
        <end position="99"/>
    </location>
</feature>
<keyword evidence="5" id="KW-0408">Iron</keyword>
<dbReference type="PANTHER" id="PTHR42859">
    <property type="entry name" value="OXIDOREDUCTASE"/>
    <property type="match status" value="1"/>
</dbReference>
<dbReference type="GO" id="GO:0046872">
    <property type="term" value="F:metal ion binding"/>
    <property type="evidence" value="ECO:0007669"/>
    <property type="project" value="UniProtKB-KW"/>
</dbReference>
<dbReference type="InterPro" id="IPR050294">
    <property type="entry name" value="RnfB_subfamily"/>
</dbReference>
<name>A0A7J3SKS1_9CREN</name>
<organism evidence="8">
    <name type="scientific">Fervidicoccus fontis</name>
    <dbReference type="NCBI Taxonomy" id="683846"/>
    <lineage>
        <taxon>Archaea</taxon>
        <taxon>Thermoproteota</taxon>
        <taxon>Thermoprotei</taxon>
        <taxon>Fervidicoccales</taxon>
        <taxon>Fervidicoccaceae</taxon>
        <taxon>Fervidicoccus</taxon>
    </lineage>
</organism>
<dbReference type="PROSITE" id="PS51379">
    <property type="entry name" value="4FE4S_FER_2"/>
    <property type="match status" value="3"/>
</dbReference>
<evidence type="ECO:0000256" key="3">
    <source>
        <dbReference type="ARBA" id="ARBA00022723"/>
    </source>
</evidence>
<sequence>MKSRIEFNSERCTWCRSCELVCSLYHEGVCSPMLSRIRISLNLFDAEVKAYVCRQCDDPACARACPFKAIFFDEKVGAYVIDEDKCRGCGLCAKACPYNGEKNIIVFNPSKKVYIKCDLCSGDPQCVQVCPSEALKVGK</sequence>
<proteinExistence type="predicted"/>
<evidence type="ECO:0000256" key="4">
    <source>
        <dbReference type="ARBA" id="ARBA00022982"/>
    </source>
</evidence>
<evidence type="ECO:0000259" key="7">
    <source>
        <dbReference type="PROSITE" id="PS51379"/>
    </source>
</evidence>
<dbReference type="InterPro" id="IPR017900">
    <property type="entry name" value="4Fe4S_Fe_S_CS"/>
</dbReference>
<dbReference type="SUPFAM" id="SSF54862">
    <property type="entry name" value="4Fe-4S ferredoxins"/>
    <property type="match status" value="1"/>
</dbReference>
<feature type="domain" description="4Fe-4S ferredoxin-type" evidence="7">
    <location>
        <begin position="111"/>
        <end position="139"/>
    </location>
</feature>
<dbReference type="Gene3D" id="3.30.70.20">
    <property type="match status" value="2"/>
</dbReference>
<comment type="caution">
    <text evidence="8">The sequence shown here is derived from an EMBL/GenBank/DDBJ whole genome shotgun (WGS) entry which is preliminary data.</text>
</comment>
<evidence type="ECO:0000256" key="6">
    <source>
        <dbReference type="ARBA" id="ARBA00023014"/>
    </source>
</evidence>
<dbReference type="GO" id="GO:0051539">
    <property type="term" value="F:4 iron, 4 sulfur cluster binding"/>
    <property type="evidence" value="ECO:0007669"/>
    <property type="project" value="UniProtKB-KW"/>
</dbReference>
<keyword evidence="3" id="KW-0479">Metal-binding</keyword>
<feature type="domain" description="4Fe-4S ferredoxin-type" evidence="7">
    <location>
        <begin position="44"/>
        <end position="75"/>
    </location>
</feature>
<keyword evidence="1" id="KW-0813">Transport</keyword>
<evidence type="ECO:0000256" key="1">
    <source>
        <dbReference type="ARBA" id="ARBA00022448"/>
    </source>
</evidence>
<dbReference type="EMBL" id="DTLS01000091">
    <property type="protein sequence ID" value="HGZ60221.1"/>
    <property type="molecule type" value="Genomic_DNA"/>
</dbReference>
<dbReference type="PANTHER" id="PTHR42859:SF10">
    <property type="entry name" value="DIMETHYLSULFOXIDE REDUCTASE CHAIN B"/>
    <property type="match status" value="1"/>
</dbReference>
<evidence type="ECO:0000313" key="8">
    <source>
        <dbReference type="EMBL" id="HGZ60221.1"/>
    </source>
</evidence>
<dbReference type="CDD" id="cd10550">
    <property type="entry name" value="DMSOR_beta_like"/>
    <property type="match status" value="1"/>
</dbReference>
<evidence type="ECO:0000256" key="5">
    <source>
        <dbReference type="ARBA" id="ARBA00023004"/>
    </source>
</evidence>
<dbReference type="GO" id="GO:0016491">
    <property type="term" value="F:oxidoreductase activity"/>
    <property type="evidence" value="ECO:0007669"/>
    <property type="project" value="UniProtKB-ARBA"/>
</dbReference>
<dbReference type="AlphaFoldDB" id="A0A7J3SKS1"/>
<gene>
    <name evidence="8" type="ORF">ENW83_03325</name>
</gene>
<keyword evidence="4" id="KW-0249">Electron transport</keyword>
<dbReference type="PROSITE" id="PS00198">
    <property type="entry name" value="4FE4S_FER_1"/>
    <property type="match status" value="1"/>
</dbReference>
<keyword evidence="2" id="KW-0004">4Fe-4S</keyword>
<evidence type="ECO:0000256" key="2">
    <source>
        <dbReference type="ARBA" id="ARBA00022485"/>
    </source>
</evidence>
<keyword evidence="6" id="KW-0411">Iron-sulfur</keyword>
<dbReference type="InterPro" id="IPR017896">
    <property type="entry name" value="4Fe4S_Fe-S-bd"/>
</dbReference>
<reference evidence="8" key="1">
    <citation type="journal article" date="2020" name="mSystems">
        <title>Genome- and Community-Level Interaction Insights into Carbon Utilization and Element Cycling Functions of Hydrothermarchaeota in Hydrothermal Sediment.</title>
        <authorList>
            <person name="Zhou Z."/>
            <person name="Liu Y."/>
            <person name="Xu W."/>
            <person name="Pan J."/>
            <person name="Luo Z.H."/>
            <person name="Li M."/>
        </authorList>
    </citation>
    <scope>NUCLEOTIDE SEQUENCE [LARGE SCALE GENOMIC DNA]</scope>
    <source>
        <strain evidence="8">SpSt-885</strain>
    </source>
</reference>
<protein>
    <submittedName>
        <fullName evidence="8">4Fe-4S dicluster domain-containing protein</fullName>
    </submittedName>
</protein>
<accession>A0A7J3SKS1</accession>